<dbReference type="InterPro" id="IPR008271">
    <property type="entry name" value="Ser/Thr_kinase_AS"/>
</dbReference>
<dbReference type="GO" id="GO:0005524">
    <property type="term" value="F:ATP binding"/>
    <property type="evidence" value="ECO:0007669"/>
    <property type="project" value="InterPro"/>
</dbReference>
<feature type="domain" description="Protein kinase" evidence="2">
    <location>
        <begin position="98"/>
        <end position="388"/>
    </location>
</feature>
<proteinExistence type="predicted"/>
<dbReference type="PROSITE" id="PS00108">
    <property type="entry name" value="PROTEIN_KINASE_ST"/>
    <property type="match status" value="1"/>
</dbReference>
<comment type="caution">
    <text evidence="4">The sequence shown here is derived from an EMBL/GenBank/DDBJ whole genome shotgun (WGS) entry which is preliminary data.</text>
</comment>
<dbReference type="SMART" id="SM00164">
    <property type="entry name" value="TBC"/>
    <property type="match status" value="1"/>
</dbReference>
<evidence type="ECO:0000256" key="1">
    <source>
        <dbReference type="SAM" id="MobiDB-lite"/>
    </source>
</evidence>
<name>A0A1V8SAP6_9PEZI</name>
<dbReference type="PANTHER" id="PTHR47219">
    <property type="entry name" value="RAB GTPASE-ACTIVATING PROTEIN 1-LIKE"/>
    <property type="match status" value="1"/>
</dbReference>
<accession>A0A1V8SAP6</accession>
<feature type="compositionally biased region" description="Polar residues" evidence="1">
    <location>
        <begin position="685"/>
        <end position="710"/>
    </location>
</feature>
<feature type="domain" description="Rab-GAP TBC" evidence="3">
    <location>
        <begin position="901"/>
        <end position="1094"/>
    </location>
</feature>
<dbReference type="SUPFAM" id="SSF47923">
    <property type="entry name" value="Ypt/Rab-GAP domain of gyp1p"/>
    <property type="match status" value="2"/>
</dbReference>
<dbReference type="SUPFAM" id="SSF56112">
    <property type="entry name" value="Protein kinase-like (PK-like)"/>
    <property type="match status" value="1"/>
</dbReference>
<dbReference type="STRING" id="1507870.A0A1V8SAP6"/>
<dbReference type="Gene3D" id="3.30.200.20">
    <property type="entry name" value="Phosphorylase Kinase, domain 1"/>
    <property type="match status" value="1"/>
</dbReference>
<dbReference type="PROSITE" id="PS50011">
    <property type="entry name" value="PROTEIN_KINASE_DOM"/>
    <property type="match status" value="1"/>
</dbReference>
<dbReference type="FunFam" id="1.10.8.270:FF:000023">
    <property type="entry name" value="TBC domain-containing protein C1778.09"/>
    <property type="match status" value="1"/>
</dbReference>
<protein>
    <recommendedName>
        <fullName evidence="6">Protein kinase domain-containing protein</fullName>
    </recommendedName>
</protein>
<reference evidence="5" key="1">
    <citation type="submission" date="2017-03" db="EMBL/GenBank/DDBJ databases">
        <title>Genomes of endolithic fungi from Antarctica.</title>
        <authorList>
            <person name="Coleine C."/>
            <person name="Masonjones S."/>
            <person name="Stajich J.E."/>
        </authorList>
    </citation>
    <scope>NUCLEOTIDE SEQUENCE [LARGE SCALE GENOMIC DNA]</scope>
    <source>
        <strain evidence="5">CCFEE 5527</strain>
    </source>
</reference>
<feature type="region of interest" description="Disordered" evidence="1">
    <location>
        <begin position="531"/>
        <end position="619"/>
    </location>
</feature>
<feature type="compositionally biased region" description="Basic residues" evidence="1">
    <location>
        <begin position="459"/>
        <end position="468"/>
    </location>
</feature>
<dbReference type="Gene3D" id="1.10.510.10">
    <property type="entry name" value="Transferase(Phosphotransferase) domain 1"/>
    <property type="match status" value="1"/>
</dbReference>
<dbReference type="GO" id="GO:0031267">
    <property type="term" value="F:small GTPase binding"/>
    <property type="evidence" value="ECO:0007669"/>
    <property type="project" value="TreeGrafter"/>
</dbReference>
<dbReference type="AlphaFoldDB" id="A0A1V8SAP6"/>
<dbReference type="InterPro" id="IPR035969">
    <property type="entry name" value="Rab-GAP_TBC_sf"/>
</dbReference>
<dbReference type="Proteomes" id="UP000192596">
    <property type="component" value="Unassembled WGS sequence"/>
</dbReference>
<feature type="region of interest" description="Disordered" evidence="1">
    <location>
        <begin position="398"/>
        <end position="483"/>
    </location>
</feature>
<feature type="compositionally biased region" description="Low complexity" evidence="1">
    <location>
        <begin position="780"/>
        <end position="799"/>
    </location>
</feature>
<evidence type="ECO:0000313" key="5">
    <source>
        <dbReference type="Proteomes" id="UP000192596"/>
    </source>
</evidence>
<feature type="compositionally biased region" description="Basic and acidic residues" evidence="1">
    <location>
        <begin position="533"/>
        <end position="570"/>
    </location>
</feature>
<dbReference type="Gene3D" id="1.10.8.270">
    <property type="entry name" value="putative rabgap domain of human tbc1 domain family member 14 like domains"/>
    <property type="match status" value="1"/>
</dbReference>
<gene>
    <name evidence="4" type="ORF">B0A48_17867</name>
</gene>
<evidence type="ECO:0000259" key="3">
    <source>
        <dbReference type="PROSITE" id="PS50086"/>
    </source>
</evidence>
<dbReference type="OrthoDB" id="294251at2759"/>
<dbReference type="EMBL" id="NAJO01000073">
    <property type="protein sequence ID" value="OQN96067.1"/>
    <property type="molecule type" value="Genomic_DNA"/>
</dbReference>
<dbReference type="PROSITE" id="PS50086">
    <property type="entry name" value="TBC_RABGAP"/>
    <property type="match status" value="1"/>
</dbReference>
<feature type="compositionally biased region" description="Polar residues" evidence="1">
    <location>
        <begin position="597"/>
        <end position="609"/>
    </location>
</feature>
<dbReference type="InterPro" id="IPR050302">
    <property type="entry name" value="Rab_GAP_TBC_domain"/>
</dbReference>
<evidence type="ECO:0000313" key="4">
    <source>
        <dbReference type="EMBL" id="OQN96067.1"/>
    </source>
</evidence>
<evidence type="ECO:0008006" key="6">
    <source>
        <dbReference type="Google" id="ProtNLM"/>
    </source>
</evidence>
<dbReference type="FunFam" id="1.10.472.80:FF:000055">
    <property type="entry name" value="TBC domain-containing protein C1778.09"/>
    <property type="match status" value="1"/>
</dbReference>
<feature type="region of interest" description="Disordered" evidence="1">
    <location>
        <begin position="773"/>
        <end position="819"/>
    </location>
</feature>
<feature type="compositionally biased region" description="Polar residues" evidence="1">
    <location>
        <begin position="417"/>
        <end position="432"/>
    </location>
</feature>
<feature type="region of interest" description="Disordered" evidence="1">
    <location>
        <begin position="668"/>
        <end position="710"/>
    </location>
</feature>
<keyword evidence="5" id="KW-1185">Reference proteome</keyword>
<dbReference type="SMART" id="SM00220">
    <property type="entry name" value="S_TKc"/>
    <property type="match status" value="1"/>
</dbReference>
<sequence length="1167" mass="127817">MSRDWRQDLSFSERLFVTSKMQVNASTTPGEVSKRARVEEEIIRKQASSFDDYQQACMQFVARLTAASSGTSSQADAGAGARVPNDQVTETDLKIGRYFNAQHHADGIYSEIFKAQSPDDGRIVALKVTNPSAMNAPHDSSKEARILTGVKGAHVIELIETFRQAGDRFILVLPFYSLNLADLLDGGSPPLAAQKAILRDLFSGLAHIHAQGIIHRDIKPSNILLASPTGSAYIADFGIAWSPNDPSSEPPDKKIIDVGTTCYRPPELLFGCGTYGSKLDMWAAGCVAAQVVCLGAKRLFNAGDLGSELALIRSVFMTLGTPDLEVWPEAADLPDWGKMKFTKYSGRTWDEILPGIGQQAEDVVSLLVKFDSSQRLSADERPDDRLFLCSPSAKTAFANAQRRRQLSNELKRDSGIAASTNSVTTETATSPGLKSPTVPTILVNNETPPQPLSPATPTKRPRSPFARRKSSEQSQVRKVKSYDAPTLQRIRSFRGIQTEIPSGDFGFGEGGEEGGMGLDFTKRGSLMFGGKRANGDVEREKSVEGSEGRVGEAERVEPVKEEEAVPEVRVEQPGALERQAQTERSAPAVQSPELSPVKSSSGQEESAVQNGGLVSGRRKPSIHMLQAAIHGGRMLSAEEISFSMRVRSMYEHGDENAATWYTPMNEATIGSASPPRSTPVLGADSSDTTAAGSPVSNGPTPTRSESIRASYQKTTHELAGGIEDWEDVEHSSVDRFGFIVPKTLGSRGSGQGQSFDGIHRVATGLRLAADKPRRERSMLRRGPSMARSSRSAPAPKDPANSIHTFHSNRSGSVRRSSFRSRGIRIADEAGNMLMPPPGLSAISEQRDETTDTAISRREATRNTKWQAMARPRPQTDATPGGGMLFDFDTTSPKLISRTWKGIPDRWRATAWHSFLSTSARKRGPHDSDSSLITQFHELQTLNCADDVQIDCDVPRTISMHIMFRRRYRGGQRLLFRVLHAIALYSPETGYVQGMASLAATLLCYFDEERAFVMLVRLWQLRGLEQLFQPGFSGLMAALKEFETEWLRGGDVATRLNELGIDSTAYGTRWYLTLFNMSVPFPAQLRIWDVFMLLGDASPSSKGGDYGGADLDVLHATSAALIDATREIILDSDFEGGMKTLTSFVPVRDEDLLMRVARAEWKMRKRRG</sequence>
<dbReference type="InterPro" id="IPR011009">
    <property type="entry name" value="Kinase-like_dom_sf"/>
</dbReference>
<dbReference type="Pfam" id="PF00566">
    <property type="entry name" value="RabGAP-TBC"/>
    <property type="match status" value="1"/>
</dbReference>
<dbReference type="PANTHER" id="PTHR47219:SF9">
    <property type="entry name" value="GTPASE ACTIVATING PROTEIN AND CENTROSOME-ASSOCIATED, ISOFORM B"/>
    <property type="match status" value="1"/>
</dbReference>
<dbReference type="InParanoid" id="A0A1V8SAP6"/>
<dbReference type="InterPro" id="IPR000195">
    <property type="entry name" value="Rab-GAP-TBC_dom"/>
</dbReference>
<dbReference type="Pfam" id="PF00069">
    <property type="entry name" value="Pkinase"/>
    <property type="match status" value="1"/>
</dbReference>
<dbReference type="GO" id="GO:0005096">
    <property type="term" value="F:GTPase activator activity"/>
    <property type="evidence" value="ECO:0007669"/>
    <property type="project" value="TreeGrafter"/>
</dbReference>
<evidence type="ECO:0000259" key="2">
    <source>
        <dbReference type="PROSITE" id="PS50011"/>
    </source>
</evidence>
<dbReference type="InterPro" id="IPR000719">
    <property type="entry name" value="Prot_kinase_dom"/>
</dbReference>
<organism evidence="4 5">
    <name type="scientific">Cryoendolithus antarcticus</name>
    <dbReference type="NCBI Taxonomy" id="1507870"/>
    <lineage>
        <taxon>Eukaryota</taxon>
        <taxon>Fungi</taxon>
        <taxon>Dikarya</taxon>
        <taxon>Ascomycota</taxon>
        <taxon>Pezizomycotina</taxon>
        <taxon>Dothideomycetes</taxon>
        <taxon>Dothideomycetidae</taxon>
        <taxon>Cladosporiales</taxon>
        <taxon>Cladosporiaceae</taxon>
        <taxon>Cryoendolithus</taxon>
    </lineage>
</organism>
<dbReference type="GO" id="GO:0004672">
    <property type="term" value="F:protein kinase activity"/>
    <property type="evidence" value="ECO:0007669"/>
    <property type="project" value="InterPro"/>
</dbReference>
<dbReference type="Gene3D" id="1.10.472.80">
    <property type="entry name" value="Ypt/Rab-GAP domain of gyp1p, domain 3"/>
    <property type="match status" value="1"/>
</dbReference>